<dbReference type="PANTHER" id="PTHR30154">
    <property type="entry name" value="LEUCINE-RESPONSIVE REGULATORY PROTEIN"/>
    <property type="match status" value="1"/>
</dbReference>
<keyword evidence="1" id="KW-0805">Transcription regulation</keyword>
<keyword evidence="6" id="KW-1185">Reference proteome</keyword>
<dbReference type="SUPFAM" id="SSF54909">
    <property type="entry name" value="Dimeric alpha+beta barrel"/>
    <property type="match status" value="1"/>
</dbReference>
<dbReference type="InterPro" id="IPR019888">
    <property type="entry name" value="Tscrpt_reg_AsnC-like"/>
</dbReference>
<evidence type="ECO:0000313" key="6">
    <source>
        <dbReference type="Proteomes" id="UP000184287"/>
    </source>
</evidence>
<dbReference type="InterPro" id="IPR036390">
    <property type="entry name" value="WH_DNA-bd_sf"/>
</dbReference>
<dbReference type="Proteomes" id="UP000184287">
    <property type="component" value="Unassembled WGS sequence"/>
</dbReference>
<gene>
    <name evidence="5" type="ORF">SAMN04488522_1011309</name>
</gene>
<dbReference type="InterPro" id="IPR019887">
    <property type="entry name" value="Tscrpt_reg_AsnC/Lrp_C"/>
</dbReference>
<dbReference type="InterPro" id="IPR019885">
    <property type="entry name" value="Tscrpt_reg_HTH_AsnC-type_CS"/>
</dbReference>
<dbReference type="GO" id="GO:0006355">
    <property type="term" value="P:regulation of DNA-templated transcription"/>
    <property type="evidence" value="ECO:0007669"/>
    <property type="project" value="UniProtKB-ARBA"/>
</dbReference>
<dbReference type="PROSITE" id="PS50956">
    <property type="entry name" value="HTH_ASNC_2"/>
    <property type="match status" value="1"/>
</dbReference>
<evidence type="ECO:0000313" key="5">
    <source>
        <dbReference type="EMBL" id="SHE82191.1"/>
    </source>
</evidence>
<evidence type="ECO:0000259" key="4">
    <source>
        <dbReference type="PROSITE" id="PS50956"/>
    </source>
</evidence>
<dbReference type="Gene3D" id="1.10.10.10">
    <property type="entry name" value="Winged helix-like DNA-binding domain superfamily/Winged helix DNA-binding domain"/>
    <property type="match status" value="1"/>
</dbReference>
<dbReference type="GO" id="GO:0043200">
    <property type="term" value="P:response to amino acid"/>
    <property type="evidence" value="ECO:0007669"/>
    <property type="project" value="TreeGrafter"/>
</dbReference>
<evidence type="ECO:0000256" key="3">
    <source>
        <dbReference type="ARBA" id="ARBA00023163"/>
    </source>
</evidence>
<evidence type="ECO:0000256" key="2">
    <source>
        <dbReference type="ARBA" id="ARBA00023125"/>
    </source>
</evidence>
<dbReference type="AlphaFoldDB" id="A0A1M4WLK6"/>
<dbReference type="PRINTS" id="PR00033">
    <property type="entry name" value="HTHASNC"/>
</dbReference>
<dbReference type="Gene3D" id="3.30.70.920">
    <property type="match status" value="1"/>
</dbReference>
<dbReference type="Pfam" id="PF01037">
    <property type="entry name" value="AsnC_trans_reg"/>
    <property type="match status" value="1"/>
</dbReference>
<reference evidence="6" key="1">
    <citation type="submission" date="2016-11" db="EMBL/GenBank/DDBJ databases">
        <authorList>
            <person name="Varghese N."/>
            <person name="Submissions S."/>
        </authorList>
    </citation>
    <scope>NUCLEOTIDE SEQUENCE [LARGE SCALE GENOMIC DNA]</scope>
    <source>
        <strain evidence="6">DSM 16990</strain>
    </source>
</reference>
<dbReference type="InterPro" id="IPR011008">
    <property type="entry name" value="Dimeric_a/b-barrel"/>
</dbReference>
<dbReference type="SUPFAM" id="SSF46785">
    <property type="entry name" value="Winged helix' DNA-binding domain"/>
    <property type="match status" value="1"/>
</dbReference>
<dbReference type="GO" id="GO:0043565">
    <property type="term" value="F:sequence-specific DNA binding"/>
    <property type="evidence" value="ECO:0007669"/>
    <property type="project" value="InterPro"/>
</dbReference>
<proteinExistence type="predicted"/>
<keyword evidence="3" id="KW-0804">Transcription</keyword>
<feature type="domain" description="HTH asnC-type" evidence="4">
    <location>
        <begin position="5"/>
        <end position="66"/>
    </location>
</feature>
<dbReference type="STRING" id="288992.SAMN04488522_1011309"/>
<dbReference type="CDD" id="cd00090">
    <property type="entry name" value="HTH_ARSR"/>
    <property type="match status" value="1"/>
</dbReference>
<dbReference type="EMBL" id="FQUQ01000001">
    <property type="protein sequence ID" value="SHE82191.1"/>
    <property type="molecule type" value="Genomic_DNA"/>
</dbReference>
<dbReference type="InterPro" id="IPR036388">
    <property type="entry name" value="WH-like_DNA-bd_sf"/>
</dbReference>
<dbReference type="PROSITE" id="PS00519">
    <property type="entry name" value="HTH_ASNC_1"/>
    <property type="match status" value="1"/>
</dbReference>
<dbReference type="Pfam" id="PF13412">
    <property type="entry name" value="HTH_24"/>
    <property type="match status" value="1"/>
</dbReference>
<dbReference type="GO" id="GO:0005829">
    <property type="term" value="C:cytosol"/>
    <property type="evidence" value="ECO:0007669"/>
    <property type="project" value="TreeGrafter"/>
</dbReference>
<organism evidence="5 6">
    <name type="scientific">Pedobacter caeni</name>
    <dbReference type="NCBI Taxonomy" id="288992"/>
    <lineage>
        <taxon>Bacteria</taxon>
        <taxon>Pseudomonadati</taxon>
        <taxon>Bacteroidota</taxon>
        <taxon>Sphingobacteriia</taxon>
        <taxon>Sphingobacteriales</taxon>
        <taxon>Sphingobacteriaceae</taxon>
        <taxon>Pedobacter</taxon>
    </lineage>
</organism>
<dbReference type="RefSeq" id="WP_073228848.1">
    <property type="nucleotide sequence ID" value="NZ_FQUQ01000001.1"/>
</dbReference>
<protein>
    <submittedName>
        <fullName evidence="5">DNA-binding transcriptional regulator, Lrp family</fullName>
    </submittedName>
</protein>
<dbReference type="SMART" id="SM00344">
    <property type="entry name" value="HTH_ASNC"/>
    <property type="match status" value="1"/>
</dbReference>
<keyword evidence="2 5" id="KW-0238">DNA-binding</keyword>
<sequence>MIYKLDKLDTRILNILQKDASLSTKDIAEQIGLSVSPTHERIKRLKSEGYIEKYVALVNREKLGKHLLVLCTVTLKEQSIETLKNFEESVTQFKEVLEVLCIAGGQDYLLKIVVDDVDDYHTFVVTHLSSLSNISTLSSSFVLKEIKRETAFHLNFYL</sequence>
<dbReference type="InterPro" id="IPR011991">
    <property type="entry name" value="ArsR-like_HTH"/>
</dbReference>
<evidence type="ECO:0000256" key="1">
    <source>
        <dbReference type="ARBA" id="ARBA00023015"/>
    </source>
</evidence>
<dbReference type="InterPro" id="IPR000485">
    <property type="entry name" value="AsnC-type_HTH_dom"/>
</dbReference>
<dbReference type="OrthoDB" id="9800326at2"/>
<accession>A0A1M4WLK6</accession>
<dbReference type="PANTHER" id="PTHR30154:SF34">
    <property type="entry name" value="TRANSCRIPTIONAL REGULATOR AZLB"/>
    <property type="match status" value="1"/>
</dbReference>
<name>A0A1M4WLK6_9SPHI</name>